<dbReference type="PANTHER" id="PTHR43772:SF2">
    <property type="entry name" value="PUTATIVE (AFU_ORTHOLOGUE AFUA_2G04480)-RELATED"/>
    <property type="match status" value="1"/>
</dbReference>
<dbReference type="InterPro" id="IPR052176">
    <property type="entry name" value="Glycosyl_Hydrlase_43_Enz"/>
</dbReference>
<feature type="domain" description="Glucosamine inositolphosphorylceramide transferase 1 N-terminal" evidence="3">
    <location>
        <begin position="40"/>
        <end position="232"/>
    </location>
</feature>
<dbReference type="Pfam" id="PF24793">
    <property type="entry name" value="GINT1_N"/>
    <property type="match status" value="1"/>
</dbReference>
<dbReference type="InterPro" id="IPR023296">
    <property type="entry name" value="Glyco_hydro_beta-prop_sf"/>
</dbReference>
<keyword evidence="5" id="KW-1185">Reference proteome</keyword>
<evidence type="ECO:0000259" key="3">
    <source>
        <dbReference type="Pfam" id="PF24793"/>
    </source>
</evidence>
<comment type="caution">
    <text evidence="4">The sequence shown here is derived from an EMBL/GenBank/DDBJ whole genome shotgun (WGS) entry which is preliminary data.</text>
</comment>
<evidence type="ECO:0000313" key="4">
    <source>
        <dbReference type="EMBL" id="MBT0725080.1"/>
    </source>
</evidence>
<keyword evidence="1" id="KW-0624">Polysaccharide degradation</keyword>
<sequence length="300" mass="33930">MSLLHTEIWRIGVINAPIQEVAQAASLEHFAVTWIAAKKSLCFLADPFGIWRDGTLYLFAEAYDYRTRRGHIVAYMLDKDFTVLEERKVLEEEWHLSYPCIFEADGEIWMLPEGYKSGRLTLYKAVEFPWRWQPETCFSFPEAAIDATPYFHAGRWWMFYTPPAPKAARTNTLKLATADQLFGPWDNVPVQTLREDIHGARMGGTPFELNGNILLPTQDCSRTYGGALQLLSLPESTLAQPTLSQGRRIEAPRSHAPFIDGLHTLAQAGPVTLIDTKRTITGSPHRLAIELARLGQKSKK</sequence>
<name>A0ABS5SYA4_9GAMM</name>
<dbReference type="InterPro" id="IPR056442">
    <property type="entry name" value="GINT1_N"/>
</dbReference>
<dbReference type="RefSeq" id="WP_214237737.1">
    <property type="nucleotide sequence ID" value="NZ_JABBFR010000016.1"/>
</dbReference>
<dbReference type="EMBL" id="JABBFR010000016">
    <property type="protein sequence ID" value="MBT0725080.1"/>
    <property type="molecule type" value="Genomic_DNA"/>
</dbReference>
<proteinExistence type="predicted"/>
<dbReference type="SUPFAM" id="SSF75005">
    <property type="entry name" value="Arabinanase/levansucrase/invertase"/>
    <property type="match status" value="1"/>
</dbReference>
<evidence type="ECO:0000256" key="1">
    <source>
        <dbReference type="ARBA" id="ARBA00022651"/>
    </source>
</evidence>
<organism evidence="4 5">
    <name type="scientific">Rosenbergiella gaditana</name>
    <dbReference type="NCBI Taxonomy" id="2726987"/>
    <lineage>
        <taxon>Bacteria</taxon>
        <taxon>Pseudomonadati</taxon>
        <taxon>Pseudomonadota</taxon>
        <taxon>Gammaproteobacteria</taxon>
        <taxon>Enterobacterales</taxon>
        <taxon>Erwiniaceae</taxon>
        <taxon>Rosenbergiella</taxon>
    </lineage>
</organism>
<keyword evidence="1" id="KW-0858">Xylan degradation</keyword>
<gene>
    <name evidence="4" type="ORF">HH682_11765</name>
</gene>
<dbReference type="PANTHER" id="PTHR43772">
    <property type="entry name" value="ENDO-1,4-BETA-XYLANASE"/>
    <property type="match status" value="1"/>
</dbReference>
<keyword evidence="2" id="KW-0119">Carbohydrate metabolism</keyword>
<reference evidence="4 5" key="1">
    <citation type="submission" date="2020-04" db="EMBL/GenBank/DDBJ databases">
        <title>Genome sequencing of Rosenbergiella species.</title>
        <authorList>
            <person name="Alvarez-Perez S."/>
            <person name="Lievens B."/>
        </authorList>
    </citation>
    <scope>NUCLEOTIDE SEQUENCE [LARGE SCALE GENOMIC DNA]</scope>
    <source>
        <strain evidence="4 5">S61</strain>
    </source>
</reference>
<accession>A0ABS5SYA4</accession>
<dbReference type="Proteomes" id="UP000790096">
    <property type="component" value="Unassembled WGS sequence"/>
</dbReference>
<dbReference type="Gene3D" id="2.115.10.20">
    <property type="entry name" value="Glycosyl hydrolase domain, family 43"/>
    <property type="match status" value="1"/>
</dbReference>
<evidence type="ECO:0000256" key="2">
    <source>
        <dbReference type="ARBA" id="ARBA00023277"/>
    </source>
</evidence>
<evidence type="ECO:0000313" key="5">
    <source>
        <dbReference type="Proteomes" id="UP000790096"/>
    </source>
</evidence>
<protein>
    <recommendedName>
        <fullName evidence="3">Glucosamine inositolphosphorylceramide transferase 1 N-terminal domain-containing protein</fullName>
    </recommendedName>
</protein>